<proteinExistence type="predicted"/>
<organism evidence="2 3">
    <name type="scientific">Synaphobranchus kaupii</name>
    <name type="common">Kaup's arrowtooth eel</name>
    <dbReference type="NCBI Taxonomy" id="118154"/>
    <lineage>
        <taxon>Eukaryota</taxon>
        <taxon>Metazoa</taxon>
        <taxon>Chordata</taxon>
        <taxon>Craniata</taxon>
        <taxon>Vertebrata</taxon>
        <taxon>Euteleostomi</taxon>
        <taxon>Actinopterygii</taxon>
        <taxon>Neopterygii</taxon>
        <taxon>Teleostei</taxon>
        <taxon>Anguilliformes</taxon>
        <taxon>Synaphobranchidae</taxon>
        <taxon>Synaphobranchus</taxon>
    </lineage>
</organism>
<keyword evidence="3" id="KW-1185">Reference proteome</keyword>
<name>A0A9Q1EQE7_SYNKA</name>
<gene>
    <name evidence="2" type="ORF">SKAU_G00329750</name>
</gene>
<reference evidence="2" key="1">
    <citation type="journal article" date="2023" name="Science">
        <title>Genome structures resolve the early diversification of teleost fishes.</title>
        <authorList>
            <person name="Parey E."/>
            <person name="Louis A."/>
            <person name="Montfort J."/>
            <person name="Bouchez O."/>
            <person name="Roques C."/>
            <person name="Iampietro C."/>
            <person name="Lluch J."/>
            <person name="Castinel A."/>
            <person name="Donnadieu C."/>
            <person name="Desvignes T."/>
            <person name="Floi Bucao C."/>
            <person name="Jouanno E."/>
            <person name="Wen M."/>
            <person name="Mejri S."/>
            <person name="Dirks R."/>
            <person name="Jansen H."/>
            <person name="Henkel C."/>
            <person name="Chen W.J."/>
            <person name="Zahm M."/>
            <person name="Cabau C."/>
            <person name="Klopp C."/>
            <person name="Thompson A.W."/>
            <person name="Robinson-Rechavi M."/>
            <person name="Braasch I."/>
            <person name="Lecointre G."/>
            <person name="Bobe J."/>
            <person name="Postlethwait J.H."/>
            <person name="Berthelot C."/>
            <person name="Roest Crollius H."/>
            <person name="Guiguen Y."/>
        </authorList>
    </citation>
    <scope>NUCLEOTIDE SEQUENCE</scope>
    <source>
        <strain evidence="2">WJC10195</strain>
    </source>
</reference>
<evidence type="ECO:0000313" key="3">
    <source>
        <dbReference type="Proteomes" id="UP001152622"/>
    </source>
</evidence>
<protein>
    <submittedName>
        <fullName evidence="2">Uncharacterized protein</fullName>
    </submittedName>
</protein>
<dbReference type="EMBL" id="JAINUF010000014">
    <property type="protein sequence ID" value="KAJ8343047.1"/>
    <property type="molecule type" value="Genomic_DNA"/>
</dbReference>
<sequence length="85" mass="9714">MNGQDKMDNSTNGTVTTRHWTLEYKSQRFRSSIHPRGPLWSSLHAERQTSRPVSSQRLGRRPESTAVALRGSECVVRFRSSLKTL</sequence>
<dbReference type="AlphaFoldDB" id="A0A9Q1EQE7"/>
<evidence type="ECO:0000313" key="2">
    <source>
        <dbReference type="EMBL" id="KAJ8343047.1"/>
    </source>
</evidence>
<dbReference type="Proteomes" id="UP001152622">
    <property type="component" value="Chromosome 14"/>
</dbReference>
<evidence type="ECO:0000256" key="1">
    <source>
        <dbReference type="SAM" id="MobiDB-lite"/>
    </source>
</evidence>
<feature type="region of interest" description="Disordered" evidence="1">
    <location>
        <begin position="33"/>
        <end position="65"/>
    </location>
</feature>
<comment type="caution">
    <text evidence="2">The sequence shown here is derived from an EMBL/GenBank/DDBJ whole genome shotgun (WGS) entry which is preliminary data.</text>
</comment>
<accession>A0A9Q1EQE7</accession>